<proteinExistence type="inferred from homology"/>
<dbReference type="GO" id="GO:0006730">
    <property type="term" value="P:one-carbon metabolic process"/>
    <property type="evidence" value="ECO:0007669"/>
    <property type="project" value="UniProtKB-UniRule"/>
</dbReference>
<evidence type="ECO:0000259" key="8">
    <source>
        <dbReference type="Pfam" id="PF01227"/>
    </source>
</evidence>
<dbReference type="UniPathway" id="UPA00848">
    <property type="reaction ID" value="UER00151"/>
</dbReference>
<evidence type="ECO:0000313" key="9">
    <source>
        <dbReference type="EMBL" id="MBO1319671.1"/>
    </source>
</evidence>
<evidence type="ECO:0000256" key="4">
    <source>
        <dbReference type="ARBA" id="ARBA00011857"/>
    </source>
</evidence>
<dbReference type="InterPro" id="IPR043133">
    <property type="entry name" value="GTP-CH-I_C/QueF"/>
</dbReference>
<evidence type="ECO:0000256" key="7">
    <source>
        <dbReference type="HAMAP-Rule" id="MF_00223"/>
    </source>
</evidence>
<sequence>MTQNAPSKTVSADDVRAAVKTILTYIGENPDREGLEETPDRILRSYNDLYSGYQQEPASVLKTFGDGGEDVDEMILQRNIPFFSMCEHHMLPFFGVAHVAYVPESRIVGLSKLARLVEVYARRLQVQERMTSQITRALMETLNARGAACVIQASHLCMFQRGIKKHSSDTVTSSLKGCFRDPETRGEFLELIKLDASVRQF</sequence>
<keyword evidence="7" id="KW-0342">GTP-binding</keyword>
<comment type="pathway">
    <text evidence="2 7">Cofactor biosynthesis; 7,8-dihydroneopterin triphosphate biosynthesis; 7,8-dihydroneopterin triphosphate from GTP: step 1/1.</text>
</comment>
<dbReference type="RefSeq" id="WP_207859576.1">
    <property type="nucleotide sequence ID" value="NZ_JAFREP010000013.1"/>
</dbReference>
<evidence type="ECO:0000256" key="5">
    <source>
        <dbReference type="ARBA" id="ARBA00022563"/>
    </source>
</evidence>
<dbReference type="Proteomes" id="UP000664417">
    <property type="component" value="Unassembled WGS sequence"/>
</dbReference>
<dbReference type="NCBIfam" id="TIGR00063">
    <property type="entry name" value="folE"/>
    <property type="match status" value="1"/>
</dbReference>
<dbReference type="EMBL" id="JAFREP010000013">
    <property type="protein sequence ID" value="MBO1319671.1"/>
    <property type="molecule type" value="Genomic_DNA"/>
</dbReference>
<dbReference type="EC" id="3.5.4.16" evidence="7"/>
<dbReference type="SUPFAM" id="SSF55620">
    <property type="entry name" value="Tetrahydrobiopterin biosynthesis enzymes-like"/>
    <property type="match status" value="1"/>
</dbReference>
<keyword evidence="10" id="KW-1185">Reference proteome</keyword>
<dbReference type="HAMAP" id="MF_00223">
    <property type="entry name" value="FolE"/>
    <property type="match status" value="1"/>
</dbReference>
<evidence type="ECO:0000256" key="2">
    <source>
        <dbReference type="ARBA" id="ARBA00005080"/>
    </source>
</evidence>
<keyword evidence="7" id="KW-0547">Nucleotide-binding</keyword>
<protein>
    <recommendedName>
        <fullName evidence="7">GTP cyclohydrolase 1</fullName>
        <ecNumber evidence="7">3.5.4.16</ecNumber>
    </recommendedName>
    <alternativeName>
        <fullName evidence="7">GTP cyclohydrolase I</fullName>
        <shortName evidence="7">GTP-CH-I</shortName>
    </alternativeName>
</protein>
<dbReference type="GO" id="GO:0005737">
    <property type="term" value="C:cytoplasm"/>
    <property type="evidence" value="ECO:0007669"/>
    <property type="project" value="TreeGrafter"/>
</dbReference>
<keyword evidence="7" id="KW-0479">Metal-binding</keyword>
<dbReference type="Gene3D" id="1.10.286.10">
    <property type="match status" value="1"/>
</dbReference>
<dbReference type="InterPro" id="IPR043134">
    <property type="entry name" value="GTP-CH-I_N"/>
</dbReference>
<organism evidence="9 10">
    <name type="scientific">Acanthopleuribacter pedis</name>
    <dbReference type="NCBI Taxonomy" id="442870"/>
    <lineage>
        <taxon>Bacteria</taxon>
        <taxon>Pseudomonadati</taxon>
        <taxon>Acidobacteriota</taxon>
        <taxon>Holophagae</taxon>
        <taxon>Acanthopleuribacterales</taxon>
        <taxon>Acanthopleuribacteraceae</taxon>
        <taxon>Acanthopleuribacter</taxon>
    </lineage>
</organism>
<reference evidence="9" key="1">
    <citation type="submission" date="2021-03" db="EMBL/GenBank/DDBJ databases">
        <authorList>
            <person name="Wang G."/>
        </authorList>
    </citation>
    <scope>NUCLEOTIDE SEQUENCE</scope>
    <source>
        <strain evidence="9">KCTC 12899</strain>
    </source>
</reference>
<gene>
    <name evidence="7 9" type="primary">folE</name>
    <name evidence="9" type="ORF">J3U88_14445</name>
</gene>
<comment type="catalytic activity">
    <reaction evidence="1 7">
        <text>GTP + H2O = 7,8-dihydroneopterin 3'-triphosphate + formate + H(+)</text>
        <dbReference type="Rhea" id="RHEA:17473"/>
        <dbReference type="ChEBI" id="CHEBI:15377"/>
        <dbReference type="ChEBI" id="CHEBI:15378"/>
        <dbReference type="ChEBI" id="CHEBI:15740"/>
        <dbReference type="ChEBI" id="CHEBI:37565"/>
        <dbReference type="ChEBI" id="CHEBI:58462"/>
        <dbReference type="EC" id="3.5.4.16"/>
    </reaction>
</comment>
<dbReference type="GO" id="GO:0005525">
    <property type="term" value="F:GTP binding"/>
    <property type="evidence" value="ECO:0007669"/>
    <property type="project" value="UniProtKB-KW"/>
</dbReference>
<comment type="similarity">
    <text evidence="3 7">Belongs to the GTP cyclohydrolase I family.</text>
</comment>
<dbReference type="NCBIfam" id="NF006826">
    <property type="entry name" value="PRK09347.1-3"/>
    <property type="match status" value="1"/>
</dbReference>
<name>A0A8J7U5U4_9BACT</name>
<dbReference type="GO" id="GO:0003934">
    <property type="term" value="F:GTP cyclohydrolase I activity"/>
    <property type="evidence" value="ECO:0007669"/>
    <property type="project" value="UniProtKB-UniRule"/>
</dbReference>
<feature type="domain" description="GTP cyclohydrolase I" evidence="8">
    <location>
        <begin position="16"/>
        <end position="192"/>
    </location>
</feature>
<dbReference type="Gene3D" id="3.30.1130.10">
    <property type="match status" value="1"/>
</dbReference>
<dbReference type="GO" id="GO:0046654">
    <property type="term" value="P:tetrahydrofolate biosynthetic process"/>
    <property type="evidence" value="ECO:0007669"/>
    <property type="project" value="UniProtKB-UniRule"/>
</dbReference>
<accession>A0A8J7U5U4</accession>
<comment type="caution">
    <text evidence="9">The sequence shown here is derived from an EMBL/GenBank/DDBJ whole genome shotgun (WGS) entry which is preliminary data.</text>
</comment>
<dbReference type="AlphaFoldDB" id="A0A8J7U5U4"/>
<keyword evidence="6 7" id="KW-0378">Hydrolase</keyword>
<keyword evidence="7" id="KW-0862">Zinc</keyword>
<dbReference type="PROSITE" id="PS00859">
    <property type="entry name" value="GTP_CYCLOHYDROL_1_1"/>
    <property type="match status" value="1"/>
</dbReference>
<dbReference type="FunFam" id="3.30.1130.10:FF:000001">
    <property type="entry name" value="GTP cyclohydrolase 1"/>
    <property type="match status" value="1"/>
</dbReference>
<dbReference type="InterPro" id="IPR018234">
    <property type="entry name" value="GTP_CycHdrlase_I_CS"/>
</dbReference>
<dbReference type="PANTHER" id="PTHR11109">
    <property type="entry name" value="GTP CYCLOHYDROLASE I"/>
    <property type="match status" value="1"/>
</dbReference>
<dbReference type="PROSITE" id="PS00860">
    <property type="entry name" value="GTP_CYCLOHYDROL_1_2"/>
    <property type="match status" value="1"/>
</dbReference>
<feature type="binding site" evidence="7">
    <location>
        <position position="89"/>
    </location>
    <ligand>
        <name>Zn(2+)</name>
        <dbReference type="ChEBI" id="CHEBI:29105"/>
    </ligand>
</feature>
<evidence type="ECO:0000256" key="1">
    <source>
        <dbReference type="ARBA" id="ARBA00001052"/>
    </source>
</evidence>
<dbReference type="GO" id="GO:0008270">
    <property type="term" value="F:zinc ion binding"/>
    <property type="evidence" value="ECO:0007669"/>
    <property type="project" value="UniProtKB-UniRule"/>
</dbReference>
<dbReference type="InterPro" id="IPR001474">
    <property type="entry name" value="GTP_CycHdrlase_I"/>
</dbReference>
<dbReference type="FunFam" id="1.10.286.10:FF:000001">
    <property type="entry name" value="GTP cyclohydrolase 1"/>
    <property type="match status" value="1"/>
</dbReference>
<dbReference type="NCBIfam" id="NF006825">
    <property type="entry name" value="PRK09347.1-2"/>
    <property type="match status" value="1"/>
</dbReference>
<comment type="subunit">
    <text evidence="4">Toroid-shaped homodecamer, composed of two pentamers of five dimers.</text>
</comment>
<comment type="subunit">
    <text evidence="7">Homopolymer.</text>
</comment>
<keyword evidence="5 7" id="KW-0554">One-carbon metabolism</keyword>
<dbReference type="Pfam" id="PF01227">
    <property type="entry name" value="GTP_cyclohydroI"/>
    <property type="match status" value="1"/>
</dbReference>
<dbReference type="InterPro" id="IPR020602">
    <property type="entry name" value="GTP_CycHdrlase_I_dom"/>
</dbReference>
<evidence type="ECO:0000256" key="6">
    <source>
        <dbReference type="ARBA" id="ARBA00022801"/>
    </source>
</evidence>
<evidence type="ECO:0000256" key="3">
    <source>
        <dbReference type="ARBA" id="ARBA00008085"/>
    </source>
</evidence>
<dbReference type="PANTHER" id="PTHR11109:SF7">
    <property type="entry name" value="GTP CYCLOHYDROLASE 1"/>
    <property type="match status" value="1"/>
</dbReference>
<dbReference type="GO" id="GO:0006729">
    <property type="term" value="P:tetrahydrobiopterin biosynthetic process"/>
    <property type="evidence" value="ECO:0007669"/>
    <property type="project" value="TreeGrafter"/>
</dbReference>
<evidence type="ECO:0000313" key="10">
    <source>
        <dbReference type="Proteomes" id="UP000664417"/>
    </source>
</evidence>
<feature type="binding site" evidence="7">
    <location>
        <position position="157"/>
    </location>
    <ligand>
        <name>Zn(2+)</name>
        <dbReference type="ChEBI" id="CHEBI:29105"/>
    </ligand>
</feature>
<feature type="binding site" evidence="7">
    <location>
        <position position="86"/>
    </location>
    <ligand>
        <name>Zn(2+)</name>
        <dbReference type="ChEBI" id="CHEBI:29105"/>
    </ligand>
</feature>